<dbReference type="Pfam" id="PF00397">
    <property type="entry name" value="WW"/>
    <property type="match status" value="1"/>
</dbReference>
<dbReference type="SUPFAM" id="SSF51045">
    <property type="entry name" value="WW domain"/>
    <property type="match status" value="1"/>
</dbReference>
<comment type="caution">
    <text evidence="4">The sequence shown here is derived from an EMBL/GenBank/DDBJ whole genome shotgun (WGS) entry which is preliminary data.</text>
</comment>
<gene>
    <name evidence="4" type="ORF">THAOC_32146</name>
</gene>
<dbReference type="eggNOG" id="ENOG502R2EV">
    <property type="taxonomic scope" value="Eukaryota"/>
</dbReference>
<dbReference type="InterPro" id="IPR028994">
    <property type="entry name" value="Integrin_alpha_N"/>
</dbReference>
<dbReference type="CDD" id="cd00201">
    <property type="entry name" value="WW"/>
    <property type="match status" value="1"/>
</dbReference>
<keyword evidence="5" id="KW-1185">Reference proteome</keyword>
<evidence type="ECO:0000259" key="3">
    <source>
        <dbReference type="PROSITE" id="PS50020"/>
    </source>
</evidence>
<keyword evidence="2" id="KW-0732">Signal</keyword>
<dbReference type="AlphaFoldDB" id="K0R6L8"/>
<dbReference type="Proteomes" id="UP000266841">
    <property type="component" value="Unassembled WGS sequence"/>
</dbReference>
<organism evidence="4 5">
    <name type="scientific">Thalassiosira oceanica</name>
    <name type="common">Marine diatom</name>
    <dbReference type="NCBI Taxonomy" id="159749"/>
    <lineage>
        <taxon>Eukaryota</taxon>
        <taxon>Sar</taxon>
        <taxon>Stramenopiles</taxon>
        <taxon>Ochrophyta</taxon>
        <taxon>Bacillariophyta</taxon>
        <taxon>Coscinodiscophyceae</taxon>
        <taxon>Thalassiosirophycidae</taxon>
        <taxon>Thalassiosirales</taxon>
        <taxon>Thalassiosiraceae</taxon>
        <taxon>Thalassiosira</taxon>
    </lineage>
</organism>
<dbReference type="InterPro" id="IPR036020">
    <property type="entry name" value="WW_dom_sf"/>
</dbReference>
<dbReference type="Gene3D" id="2.20.70.10">
    <property type="match status" value="1"/>
</dbReference>
<name>K0R6L8_THAOC</name>
<feature type="region of interest" description="Disordered" evidence="1">
    <location>
        <begin position="487"/>
        <end position="531"/>
    </location>
</feature>
<evidence type="ECO:0000256" key="2">
    <source>
        <dbReference type="SAM" id="SignalP"/>
    </source>
</evidence>
<dbReference type="EMBL" id="AGNL01045197">
    <property type="protein sequence ID" value="EJK49018.1"/>
    <property type="molecule type" value="Genomic_DNA"/>
</dbReference>
<accession>K0R6L8</accession>
<dbReference type="SMART" id="SM00456">
    <property type="entry name" value="WW"/>
    <property type="match status" value="1"/>
</dbReference>
<dbReference type="OrthoDB" id="195748at2759"/>
<feature type="domain" description="WW" evidence="3">
    <location>
        <begin position="568"/>
        <end position="602"/>
    </location>
</feature>
<dbReference type="PROSITE" id="PS01159">
    <property type="entry name" value="WW_DOMAIN_1"/>
    <property type="match status" value="1"/>
</dbReference>
<evidence type="ECO:0000256" key="1">
    <source>
        <dbReference type="SAM" id="MobiDB-lite"/>
    </source>
</evidence>
<dbReference type="PROSITE" id="PS50020">
    <property type="entry name" value="WW_DOMAIN_2"/>
    <property type="match status" value="1"/>
</dbReference>
<proteinExistence type="predicted"/>
<feature type="compositionally biased region" description="Low complexity" evidence="1">
    <location>
        <begin position="488"/>
        <end position="497"/>
    </location>
</feature>
<evidence type="ECO:0000313" key="4">
    <source>
        <dbReference type="EMBL" id="EJK49018.1"/>
    </source>
</evidence>
<dbReference type="OMA" id="FATHEGT"/>
<evidence type="ECO:0000313" key="5">
    <source>
        <dbReference type="Proteomes" id="UP000266841"/>
    </source>
</evidence>
<dbReference type="InterPro" id="IPR001202">
    <property type="entry name" value="WW_dom"/>
</dbReference>
<sequence length="656" mass="72020">MLPYFSAATAAVACPCLLCLSVALSATLTRAELLDQSLPTPYYAQDTGIASHDLNGDGANDLLFATGRHWVDQPYALINLGPRYDENGDFVGIRFSEALPIGRPGAFYQVDTLDINSKESFSTARKTKVLLVGGTCNKPDSNDFGGCAPGVSTPARVFVVSMSKYGCSVTNPDAECYLDYDRVWMHDNPQGDRNGGFITTASSDDSFALLGQGGCEIYKFNGDTYELSFSLASDANEDPRSMMSRYAGFAAGYNPKLGGMLAAGRRTEWDEPTRDSNGDYIGINKIIYEEADDDYKVWTLPGSVSGVPYGSTSSYHMQSTGFAFADINGDGVDDLLEATYLKDIQREDGYTFPQMIHFFNADGEVYESLKVMETENLDAGRSVTTGQLFGNSELPDVIFATHEGTVNFFANMGLDDEDGNWLGLEKRYSLKVGTLDCPIRDMAVTTLFEADDRYFAGVVCAVTCNYIHEKGDNHIYYVEIEKKRQEETQNTTVEQNTKPAEATGVLPLPPPRIQEESTEDIEPRAPTSTPTKMQDKALVDNFSWIEGSTDSSATMEDQTVATIAPLSPELPVNWTSSIDPQTGERYYWNEVTRETTWIRPISPSDSSDLASQSNITWNIPAEQVIAEVPGSSALCVMKDRAVLLALPALIIFTYFF</sequence>
<dbReference type="SUPFAM" id="SSF69318">
    <property type="entry name" value="Integrin alpha N-terminal domain"/>
    <property type="match status" value="1"/>
</dbReference>
<feature type="signal peptide" evidence="2">
    <location>
        <begin position="1"/>
        <end position="31"/>
    </location>
</feature>
<protein>
    <recommendedName>
        <fullName evidence="3">WW domain-containing protein</fullName>
    </recommendedName>
</protein>
<feature type="chain" id="PRO_5003836052" description="WW domain-containing protein" evidence="2">
    <location>
        <begin position="32"/>
        <end position="656"/>
    </location>
</feature>
<reference evidence="4 5" key="1">
    <citation type="journal article" date="2012" name="Genome Biol.">
        <title>Genome and low-iron response of an oceanic diatom adapted to chronic iron limitation.</title>
        <authorList>
            <person name="Lommer M."/>
            <person name="Specht M."/>
            <person name="Roy A.S."/>
            <person name="Kraemer L."/>
            <person name="Andreson R."/>
            <person name="Gutowska M.A."/>
            <person name="Wolf J."/>
            <person name="Bergner S.V."/>
            <person name="Schilhabel M.B."/>
            <person name="Klostermeier U.C."/>
            <person name="Beiko R.G."/>
            <person name="Rosenstiel P."/>
            <person name="Hippler M."/>
            <person name="Laroche J."/>
        </authorList>
    </citation>
    <scope>NUCLEOTIDE SEQUENCE [LARGE SCALE GENOMIC DNA]</scope>
    <source>
        <strain evidence="4 5">CCMP1005</strain>
    </source>
</reference>